<name>L2FES8_COLFN</name>
<dbReference type="InParanoid" id="L2FES8"/>
<evidence type="ECO:0000259" key="2">
    <source>
        <dbReference type="PROSITE" id="PS50837"/>
    </source>
</evidence>
<dbReference type="HOGENOM" id="CLU_002406_4_2_1"/>
<evidence type="ECO:0000313" key="3">
    <source>
        <dbReference type="EMBL" id="ELA24869.1"/>
    </source>
</evidence>
<evidence type="ECO:0000256" key="1">
    <source>
        <dbReference type="ARBA" id="ARBA00022737"/>
    </source>
</evidence>
<accession>L2FES8</accession>
<dbReference type="SUPFAM" id="SSF52540">
    <property type="entry name" value="P-loop containing nucleoside triphosphate hydrolases"/>
    <property type="match status" value="1"/>
</dbReference>
<dbReference type="EMBL" id="KB021230">
    <property type="protein sequence ID" value="ELA24869.1"/>
    <property type="molecule type" value="Genomic_DNA"/>
</dbReference>
<reference evidence="4 5" key="2">
    <citation type="submission" date="2012-08" db="EMBL/GenBank/DDBJ databases">
        <authorList>
            <person name="Gan P.H.P."/>
            <person name="Ikeda K."/>
            <person name="Irieda H."/>
            <person name="Narusaka M."/>
            <person name="O'Connell R.J."/>
            <person name="Narusaka Y."/>
            <person name="Takano Y."/>
            <person name="Kubo Y."/>
            <person name="Shirasu K."/>
        </authorList>
    </citation>
    <scope>NUCLEOTIDE SEQUENCE [LARGE SCALE GENOMIC DNA]</scope>
    <source>
        <strain evidence="4 5">Nara gc5</strain>
    </source>
</reference>
<dbReference type="AlphaFoldDB" id="L2FES8"/>
<organism evidence="3">
    <name type="scientific">Colletotrichum fructicola (strain Nara gc5)</name>
    <name type="common">Anthracnose fungus</name>
    <name type="synonym">Colletotrichum gloeosporioides (strain Nara gc5)</name>
    <dbReference type="NCBI Taxonomy" id="1213859"/>
    <lineage>
        <taxon>Eukaryota</taxon>
        <taxon>Fungi</taxon>
        <taxon>Dikarya</taxon>
        <taxon>Ascomycota</taxon>
        <taxon>Pezizomycotina</taxon>
        <taxon>Sordariomycetes</taxon>
        <taxon>Hypocreomycetidae</taxon>
        <taxon>Glomerellales</taxon>
        <taxon>Glomerellaceae</taxon>
        <taxon>Colletotrichum</taxon>
        <taxon>Colletotrichum gloeosporioides species complex</taxon>
    </lineage>
</organism>
<gene>
    <name evidence="3" type="ORF">CGGC5_13864</name>
    <name evidence="4" type="ORF">CGGC5_v005043</name>
</gene>
<evidence type="ECO:0000313" key="4">
    <source>
        <dbReference type="EMBL" id="KAF4487468.1"/>
    </source>
</evidence>
<proteinExistence type="predicted"/>
<evidence type="ECO:0000313" key="5">
    <source>
        <dbReference type="Proteomes" id="UP000011096"/>
    </source>
</evidence>
<dbReference type="STRING" id="1213859.L2FES8"/>
<dbReference type="Pfam" id="PF24809">
    <property type="entry name" value="DUF7708"/>
    <property type="match status" value="1"/>
</dbReference>
<dbReference type="InterPro" id="IPR007111">
    <property type="entry name" value="NACHT_NTPase"/>
</dbReference>
<feature type="domain" description="NACHT" evidence="2">
    <location>
        <begin position="253"/>
        <end position="392"/>
    </location>
</feature>
<dbReference type="Proteomes" id="UP000011096">
    <property type="component" value="Unassembled WGS sequence"/>
</dbReference>
<dbReference type="EMBL" id="ANPB02000003">
    <property type="protein sequence ID" value="KAF4487468.1"/>
    <property type="molecule type" value="Genomic_DNA"/>
</dbReference>
<dbReference type="PROSITE" id="PS50837">
    <property type="entry name" value="NACHT"/>
    <property type="match status" value="1"/>
</dbReference>
<dbReference type="PANTHER" id="PTHR10039">
    <property type="entry name" value="AMELOGENIN"/>
    <property type="match status" value="1"/>
</dbReference>
<dbReference type="PANTHER" id="PTHR10039:SF14">
    <property type="entry name" value="NACHT DOMAIN-CONTAINING PROTEIN"/>
    <property type="match status" value="1"/>
</dbReference>
<dbReference type="InterPro" id="IPR027417">
    <property type="entry name" value="P-loop_NTPase"/>
</dbReference>
<keyword evidence="5" id="KW-1185">Reference proteome</keyword>
<reference evidence="4 5" key="3">
    <citation type="submission" date="2020-04" db="EMBL/GenBank/DDBJ databases">
        <title>Genome sequencing and assembly of multiple isolates from the Colletotrichum gloeosporioides species complex.</title>
        <authorList>
            <person name="Gan P."/>
            <person name="Shirasu K."/>
        </authorList>
    </citation>
    <scope>NUCLEOTIDE SEQUENCE [LARGE SCALE GENOMIC DNA]</scope>
    <source>
        <strain evidence="4 5">Nara gc5</strain>
    </source>
</reference>
<reference evidence="3" key="1">
    <citation type="submission" date="2012-08" db="EMBL/GenBank/DDBJ databases">
        <title>Genome analysis of Colletotrichum orbiculare and Colletotrichum fructicola.</title>
        <authorList>
            <person name="Gan P.H.P."/>
            <person name="Ikeda K."/>
            <person name="Irieda H."/>
            <person name="Narusaka M."/>
            <person name="O'Connell R.J."/>
            <person name="Narusaka Y."/>
            <person name="Takano Y."/>
            <person name="Kubo Y."/>
            <person name="Shirasu K."/>
        </authorList>
    </citation>
    <scope>NUCLEOTIDE SEQUENCE</scope>
    <source>
        <strain evidence="3">Nara gc5</strain>
    </source>
</reference>
<dbReference type="Gene3D" id="3.40.50.300">
    <property type="entry name" value="P-loop containing nucleotide triphosphate hydrolases"/>
    <property type="match status" value="1"/>
</dbReference>
<keyword evidence="1" id="KW-0677">Repeat</keyword>
<protein>
    <submittedName>
        <fullName evidence="3">Nacht domain protein</fullName>
    </submittedName>
</protein>
<dbReference type="InterPro" id="IPR056884">
    <property type="entry name" value="NPHP3-like_N"/>
</dbReference>
<dbReference type="Pfam" id="PF24883">
    <property type="entry name" value="NPHP3_N"/>
    <property type="match status" value="1"/>
</dbReference>
<dbReference type="OrthoDB" id="21416at2759"/>
<sequence>MTDDFSSFPTIDHVYRAAEELQSQQVNTRSMRNLGKIRTFLESLRHFGEVIDTFVQVKPDVLALIWGPIKLLLVVSCNFYSIHDNVLSAMELIGDALPAFKQYTQLFPNNTKMHQALCLFYTDIMDFYATLLDLFKHNKWSAIFRSLWPRCLGRLQTITQNILSHRSLLSDEATLANMVQAQKDRETALKAYENQCEFQTRQDFEAAMSSLNPRLYDQDLERRKTQMNPNSGNWIFDNPKFKTWLDLADRQSRVLWIQGIPGARKTYLSSSVTSELAGEDRREAAVFLSYRFSQECTALKVLHSLIVQFILDETKLRQLLIAAHNDNYRKLKSSLDFVKDLLKEILDCLPSSFIVVDGVDEIEEDERRSLLKTMLALSKETQGLGVLISSRPEDDITRLVG</sequence>
<dbReference type="InterPro" id="IPR056125">
    <property type="entry name" value="DUF7708"/>
</dbReference>